<feature type="domain" description="Calponin-homology (CH)" evidence="5">
    <location>
        <begin position="45"/>
        <end position="167"/>
    </location>
</feature>
<dbReference type="GO" id="GO:0008017">
    <property type="term" value="F:microtubule binding"/>
    <property type="evidence" value="ECO:0007669"/>
    <property type="project" value="InterPro"/>
</dbReference>
<evidence type="ECO:0000259" key="5">
    <source>
        <dbReference type="PROSITE" id="PS50021"/>
    </source>
</evidence>
<reference evidence="7" key="1">
    <citation type="submission" date="2022-02" db="EMBL/GenBank/DDBJ databases">
        <authorList>
            <person name="Henning P.M."/>
            <person name="McCubbin A.G."/>
            <person name="Shore J.S."/>
        </authorList>
    </citation>
    <scope>NUCLEOTIDE SEQUENCE</scope>
    <source>
        <strain evidence="7">F60SS</strain>
        <tissue evidence="7">Leaves</tissue>
    </source>
</reference>
<feature type="region of interest" description="Disordered" evidence="4">
    <location>
        <begin position="716"/>
        <end position="747"/>
    </location>
</feature>
<dbReference type="OrthoDB" id="3176171at2759"/>
<gene>
    <name evidence="7" type="ORF">Tsubulata_047578</name>
</gene>
<dbReference type="InterPro" id="IPR001752">
    <property type="entry name" value="Kinesin_motor_dom"/>
</dbReference>
<dbReference type="Pfam" id="PF00225">
    <property type="entry name" value="Kinesin"/>
    <property type="match status" value="1"/>
</dbReference>
<dbReference type="GO" id="GO:0007018">
    <property type="term" value="P:microtubule-based movement"/>
    <property type="evidence" value="ECO:0007669"/>
    <property type="project" value="InterPro"/>
</dbReference>
<sequence length="974" mass="107319">MAGDGEGGGGALSFSVASVVEDVLQQHGNRLKDLDLESRKAEEAASRRYEAAGWLRKTVGVVAAKDLPAEPSEEEFRLGLRSGIILCNAINKVHPGAVPKVVESPCDAALIPDGAALSAFQYFENVRNFLVAVQEMGIPTFEASDLEQGGKSARIVNSVLALKSYGEWKQAGGNGVWKFGGNVKPSAVVSAKTFVRKNSEPFTNSLSRNLSLNEKSLNTIATELETNKMPNSGSLSMLVRAVLLDKKPEEVPTLVESVLNKVVEEFEHRIASQYDLMKTTGKDTSVSQGNKFVVKSASVVKKNEDKMVTLMKKEECSYRNHVANEELKNKTLKHQMIFDEQQRDIEELRQTIHTAKAGMQIMQMKFHEEFSNLGMHVHGLARAASSYHKVLEENRKLYNQVQDLKGSIRVYCRVRPFLSGQPNYLSTVNNIEEGDITINTPSRHGKGSKSFKFNKVFGPSATQAEVFSDMQPLVRSVLDGYNVCIFAYGQTGSGKTYTMTGPKELTEKSLGVNYRALSDLFLLADQRKDTFCYNVAVQMIEIYNEQKNRAVGSTALNDRSSRSHSCLTVHVQGRDLTSGTVLRGCMHLVDLAGSERVDKSEVTGDRLKEAQHINRSLSALGDVIASLAQKNPHVPYRNSKLTQLLQDSLGGQAKTLMFVHISPEPEALGETVSTLKFAERVATVELGAARVNKDNTDVKELKEQIASLKAALARKESETVEHSVSTNSGKHRRKESESSPYNQLGDMNGSNIFRQPMGEVGNIEVQTNSTLRQKKPSFDLDELLANSPPWPPVISPSQNYAEDEKEVASGEWVDKVMVNKQDAVSRVDNSLGCWEAENGHLPEAFYQKYLSESSKIYSEQSFNMFMGNNRFNMATTEEMDDLDVATSDSSEPDLLWQFNQSKLGSITNGIESNTKKPNSKAAKHPDLSKNLNPLLSGPSPSRKLANGNGAGVALQRNRRPAVLADGKRKTGNRK</sequence>
<evidence type="ECO:0000313" key="8">
    <source>
        <dbReference type="Proteomes" id="UP001141552"/>
    </source>
</evidence>
<dbReference type="GO" id="GO:0005524">
    <property type="term" value="F:ATP binding"/>
    <property type="evidence" value="ECO:0007669"/>
    <property type="project" value="UniProtKB-UniRule"/>
</dbReference>
<keyword evidence="8" id="KW-1185">Reference proteome</keyword>
<keyword evidence="2 3" id="KW-0505">Motor protein</keyword>
<feature type="region of interest" description="Disordered" evidence="4">
    <location>
        <begin position="906"/>
        <end position="974"/>
    </location>
</feature>
<dbReference type="FunFam" id="3.40.850.10:FF:000373">
    <property type="entry name" value="p-loop nucleoside triphosphate hydrolase superfamily protein with CH (Calponin Homology) domain"/>
    <property type="match status" value="1"/>
</dbReference>
<dbReference type="SMART" id="SM00033">
    <property type="entry name" value="CH"/>
    <property type="match status" value="1"/>
</dbReference>
<dbReference type="PANTHER" id="PTHR47972:SF39">
    <property type="entry name" value="KINESIN-LIKE PROTEIN KIN-14I"/>
    <property type="match status" value="1"/>
</dbReference>
<dbReference type="Gene3D" id="3.40.850.10">
    <property type="entry name" value="Kinesin motor domain"/>
    <property type="match status" value="2"/>
</dbReference>
<dbReference type="FunFam" id="3.40.850.10:FF:000111">
    <property type="entry name" value="p-loop nucleoside triphosphate hydrolase superfamily protein with CH (Calponin Homology) domain"/>
    <property type="match status" value="1"/>
</dbReference>
<dbReference type="FunFam" id="1.10.418.10:FF:000062">
    <property type="entry name" value="Kinesin-like protein KIN-14I isoform A"/>
    <property type="match status" value="1"/>
</dbReference>
<reference evidence="7" key="2">
    <citation type="journal article" date="2023" name="Plants (Basel)">
        <title>Annotation of the Turnera subulata (Passifloraceae) Draft Genome Reveals the S-Locus Evolved after the Divergence of Turneroideae from Passifloroideae in a Stepwise Manner.</title>
        <authorList>
            <person name="Henning P.M."/>
            <person name="Roalson E.H."/>
            <person name="Mir W."/>
            <person name="McCubbin A.G."/>
            <person name="Shore J.S."/>
        </authorList>
    </citation>
    <scope>NUCLEOTIDE SEQUENCE</scope>
    <source>
        <strain evidence="7">F60SS</strain>
    </source>
</reference>
<protein>
    <recommendedName>
        <fullName evidence="9">Kinesin motor domain-containing protein</fullName>
    </recommendedName>
</protein>
<accession>A0A9Q0J7G0</accession>
<evidence type="ECO:0000256" key="1">
    <source>
        <dbReference type="ARBA" id="ARBA00010899"/>
    </source>
</evidence>
<feature type="domain" description="Kinesin motor" evidence="6">
    <location>
        <begin position="407"/>
        <end position="684"/>
    </location>
</feature>
<feature type="compositionally biased region" description="Polar residues" evidence="4">
    <location>
        <begin position="906"/>
        <end position="916"/>
    </location>
</feature>
<comment type="similarity">
    <text evidence="1">Belongs to the TRAFAC class myosin-kinesin ATPase superfamily. Kinesin family. KIN-14 subfamily.</text>
</comment>
<evidence type="ECO:0000256" key="4">
    <source>
        <dbReference type="SAM" id="MobiDB-lite"/>
    </source>
</evidence>
<dbReference type="CDD" id="cd21203">
    <property type="entry name" value="CH_AtKIN14-like"/>
    <property type="match status" value="1"/>
</dbReference>
<dbReference type="Gene3D" id="1.10.418.10">
    <property type="entry name" value="Calponin-like domain"/>
    <property type="match status" value="1"/>
</dbReference>
<evidence type="ECO:0000256" key="3">
    <source>
        <dbReference type="PROSITE-ProRule" id="PRU00283"/>
    </source>
</evidence>
<comment type="caution">
    <text evidence="7">The sequence shown here is derived from an EMBL/GenBank/DDBJ whole genome shotgun (WGS) entry which is preliminary data.</text>
</comment>
<dbReference type="InterPro" id="IPR036961">
    <property type="entry name" value="Kinesin_motor_dom_sf"/>
</dbReference>
<dbReference type="SUPFAM" id="SSF47576">
    <property type="entry name" value="Calponin-homology domain, CH-domain"/>
    <property type="match status" value="1"/>
</dbReference>
<dbReference type="EMBL" id="JAKUCV010005445">
    <property type="protein sequence ID" value="KAJ4831178.1"/>
    <property type="molecule type" value="Genomic_DNA"/>
</dbReference>
<keyword evidence="3" id="KW-0547">Nucleotide-binding</keyword>
<evidence type="ECO:0008006" key="9">
    <source>
        <dbReference type="Google" id="ProtNLM"/>
    </source>
</evidence>
<keyword evidence="3" id="KW-0067">ATP-binding</keyword>
<name>A0A9Q0J7G0_9ROSI</name>
<dbReference type="PROSITE" id="PS50067">
    <property type="entry name" value="KINESIN_MOTOR_2"/>
    <property type="match status" value="1"/>
</dbReference>
<organism evidence="7 8">
    <name type="scientific">Turnera subulata</name>
    <dbReference type="NCBI Taxonomy" id="218843"/>
    <lineage>
        <taxon>Eukaryota</taxon>
        <taxon>Viridiplantae</taxon>
        <taxon>Streptophyta</taxon>
        <taxon>Embryophyta</taxon>
        <taxon>Tracheophyta</taxon>
        <taxon>Spermatophyta</taxon>
        <taxon>Magnoliopsida</taxon>
        <taxon>eudicotyledons</taxon>
        <taxon>Gunneridae</taxon>
        <taxon>Pentapetalae</taxon>
        <taxon>rosids</taxon>
        <taxon>fabids</taxon>
        <taxon>Malpighiales</taxon>
        <taxon>Passifloraceae</taxon>
        <taxon>Turnera</taxon>
    </lineage>
</organism>
<dbReference type="GO" id="GO:0003777">
    <property type="term" value="F:microtubule motor activity"/>
    <property type="evidence" value="ECO:0007669"/>
    <property type="project" value="InterPro"/>
</dbReference>
<dbReference type="AlphaFoldDB" id="A0A9Q0J7G0"/>
<evidence type="ECO:0000256" key="2">
    <source>
        <dbReference type="ARBA" id="ARBA00023175"/>
    </source>
</evidence>
<dbReference type="InterPro" id="IPR001715">
    <property type="entry name" value="CH_dom"/>
</dbReference>
<dbReference type="Pfam" id="PF00307">
    <property type="entry name" value="CH"/>
    <property type="match status" value="1"/>
</dbReference>
<dbReference type="GO" id="GO:0015630">
    <property type="term" value="C:microtubule cytoskeleton"/>
    <property type="evidence" value="ECO:0007669"/>
    <property type="project" value="TreeGrafter"/>
</dbReference>
<dbReference type="InterPro" id="IPR027640">
    <property type="entry name" value="Kinesin-like_fam"/>
</dbReference>
<dbReference type="InterPro" id="IPR027417">
    <property type="entry name" value="P-loop_NTPase"/>
</dbReference>
<dbReference type="PRINTS" id="PR00380">
    <property type="entry name" value="KINESINHEAVY"/>
</dbReference>
<dbReference type="SUPFAM" id="SSF52540">
    <property type="entry name" value="P-loop containing nucleoside triphosphate hydrolases"/>
    <property type="match status" value="1"/>
</dbReference>
<evidence type="ECO:0000259" key="6">
    <source>
        <dbReference type="PROSITE" id="PS50067"/>
    </source>
</evidence>
<feature type="binding site" evidence="3">
    <location>
        <begin position="489"/>
        <end position="496"/>
    </location>
    <ligand>
        <name>ATP</name>
        <dbReference type="ChEBI" id="CHEBI:30616"/>
    </ligand>
</feature>
<evidence type="ECO:0000313" key="7">
    <source>
        <dbReference type="EMBL" id="KAJ4831178.1"/>
    </source>
</evidence>
<proteinExistence type="inferred from homology"/>
<dbReference type="SMART" id="SM00129">
    <property type="entry name" value="KISc"/>
    <property type="match status" value="1"/>
</dbReference>
<dbReference type="PROSITE" id="PS50021">
    <property type="entry name" value="CH"/>
    <property type="match status" value="1"/>
</dbReference>
<dbReference type="InterPro" id="IPR036872">
    <property type="entry name" value="CH_dom_sf"/>
</dbReference>
<dbReference type="PANTHER" id="PTHR47972">
    <property type="entry name" value="KINESIN-LIKE PROTEIN KLP-3"/>
    <property type="match status" value="1"/>
</dbReference>
<dbReference type="Proteomes" id="UP001141552">
    <property type="component" value="Unassembled WGS sequence"/>
</dbReference>